<dbReference type="RefSeq" id="WP_052524973.1">
    <property type="nucleotide sequence ID" value="NZ_CP014951.1"/>
</dbReference>
<gene>
    <name evidence="1" type="ORF">ERS075579_04821</name>
</gene>
<dbReference type="EMBL" id="CSWP01000012">
    <property type="protein sequence ID" value="CPV70576.1"/>
    <property type="molecule type" value="Genomic_DNA"/>
</dbReference>
<accession>A0A0U0ZTN7</accession>
<evidence type="ECO:0000313" key="2">
    <source>
        <dbReference type="Proteomes" id="UP000045782"/>
    </source>
</evidence>
<organism evidence="1 2">
    <name type="scientific">Mycobacteroides abscessus</name>
    <dbReference type="NCBI Taxonomy" id="36809"/>
    <lineage>
        <taxon>Bacteria</taxon>
        <taxon>Bacillati</taxon>
        <taxon>Actinomycetota</taxon>
        <taxon>Actinomycetes</taxon>
        <taxon>Mycobacteriales</taxon>
        <taxon>Mycobacteriaceae</taxon>
        <taxon>Mycobacteroides</taxon>
    </lineage>
</organism>
<name>A0A0U0ZTN7_9MYCO</name>
<dbReference type="Proteomes" id="UP000045782">
    <property type="component" value="Unassembled WGS sequence"/>
</dbReference>
<dbReference type="AlphaFoldDB" id="A0A0U0ZTN7"/>
<reference evidence="1 2" key="1">
    <citation type="submission" date="2015-03" db="EMBL/GenBank/DDBJ databases">
        <authorList>
            <person name="Murphy D."/>
        </authorList>
    </citation>
    <scope>NUCLEOTIDE SEQUENCE [LARGE SCALE GENOMIC DNA]</scope>
    <source>
        <strain evidence="1 2">PAP088</strain>
    </source>
</reference>
<sequence length="61" mass="7069">MSETRKIFASYIGRGDRFEDHAALRGQALRKFVCELISELVLYIDYRQGRKAQHLLTLVGQ</sequence>
<proteinExistence type="predicted"/>
<evidence type="ECO:0000313" key="1">
    <source>
        <dbReference type="EMBL" id="CPV70576.1"/>
    </source>
</evidence>
<protein>
    <submittedName>
        <fullName evidence="1">Uncharacterized protein</fullName>
    </submittedName>
</protein>